<name>A1C733_ASPCL</name>
<dbReference type="STRING" id="344612.A1C733"/>
<keyword evidence="2" id="KW-0812">Transmembrane</keyword>
<dbReference type="KEGG" id="act:ACLA_072370"/>
<feature type="region of interest" description="Disordered" evidence="1">
    <location>
        <begin position="496"/>
        <end position="618"/>
    </location>
</feature>
<evidence type="ECO:0000313" key="4">
    <source>
        <dbReference type="Proteomes" id="UP000006701"/>
    </source>
</evidence>
<evidence type="ECO:0000256" key="1">
    <source>
        <dbReference type="SAM" id="MobiDB-lite"/>
    </source>
</evidence>
<keyword evidence="2" id="KW-1133">Transmembrane helix</keyword>
<sequence>MPAIHPSLLNRSLDTPSSASNALQVICAWPVSGQYGPGTRVLYYVLIATCVFGRRAEWIRNACLAAALLFPAVAGLHGIVLASLHNDDAVDMDVFGAFQFCSIGVLTAPVTVRLSRTYFNEPGRNIIFLWTGLILAGLVSLTVEFYRITTHNCMVAGHPLSKNSMDFLYGDTTCGLTCSVEEGPFSPMRRDAANNIYVIPAPERLTFGAATLLAAACCIPAVLSIVSMWNRILDLNWTRRFGNPKRDIKRDEEVIEGTNGATFGSMKNVNELIRSFLRVVEIPLFSAAVLVIIIIGERNFFSHQVQYQTEPIQSIGQWAPIVGAGLAVIGSLSLFLAVAVDDEQVEAESGLSSTPASSPRWRPSSDDGSASTTPTEWATDHPHSPPEAAMGIVRTPTQGTVRQLKRQHTEDVGKRRKVAQMLIKFSERISNAAYDRYSGTDFMRGPATGFPEIPGEDLRNGDLERIRRSYNPHLTELATPVSPGQTSRMGSVAGSIYSHVDPEHSPTALRPVSPTPSIARRSRASMSQDRRLSEVQAPTSYSPSAARSSSRPRGNTLEVPRAPPRAHNPGTRSRSSTAPDSFSGGLSIADTAPVIIVSPDLDMPSPAQDSPQNSRPRP</sequence>
<dbReference type="OrthoDB" id="3021074at2759"/>
<dbReference type="OMA" id="GATINHM"/>
<feature type="compositionally biased region" description="Polar residues" evidence="1">
    <location>
        <begin position="570"/>
        <end position="580"/>
    </location>
</feature>
<evidence type="ECO:0000256" key="2">
    <source>
        <dbReference type="SAM" id="Phobius"/>
    </source>
</evidence>
<keyword evidence="2" id="KW-0472">Membrane</keyword>
<feature type="transmembrane region" description="Helical" evidence="2">
    <location>
        <begin position="207"/>
        <end position="230"/>
    </location>
</feature>
<feature type="transmembrane region" description="Helical" evidence="2">
    <location>
        <begin position="126"/>
        <end position="146"/>
    </location>
</feature>
<organism evidence="3 4">
    <name type="scientific">Aspergillus clavatus (strain ATCC 1007 / CBS 513.65 / DSM 816 / NCTC 3887 / NRRL 1 / QM 1276 / 107)</name>
    <dbReference type="NCBI Taxonomy" id="344612"/>
    <lineage>
        <taxon>Eukaryota</taxon>
        <taxon>Fungi</taxon>
        <taxon>Dikarya</taxon>
        <taxon>Ascomycota</taxon>
        <taxon>Pezizomycotina</taxon>
        <taxon>Eurotiomycetes</taxon>
        <taxon>Eurotiomycetidae</taxon>
        <taxon>Eurotiales</taxon>
        <taxon>Aspergillaceae</taxon>
        <taxon>Aspergillus</taxon>
        <taxon>Aspergillus subgen. Fumigati</taxon>
    </lineage>
</organism>
<feature type="region of interest" description="Disordered" evidence="1">
    <location>
        <begin position="348"/>
        <end position="389"/>
    </location>
</feature>
<dbReference type="eggNOG" id="ENOG502RYBR">
    <property type="taxonomic scope" value="Eukaryota"/>
</dbReference>
<keyword evidence="4" id="KW-1185">Reference proteome</keyword>
<protein>
    <submittedName>
        <fullName evidence="3">Uncharacterized protein</fullName>
    </submittedName>
</protein>
<dbReference type="HOGENOM" id="CLU_020985_1_0_1"/>
<reference evidence="3 4" key="1">
    <citation type="journal article" date="2008" name="PLoS Genet.">
        <title>Genomic islands in the pathogenic filamentous fungus Aspergillus fumigatus.</title>
        <authorList>
            <person name="Fedorova N.D."/>
            <person name="Khaldi N."/>
            <person name="Joardar V.S."/>
            <person name="Maiti R."/>
            <person name="Amedeo P."/>
            <person name="Anderson M.J."/>
            <person name="Crabtree J."/>
            <person name="Silva J.C."/>
            <person name="Badger J.H."/>
            <person name="Albarraq A."/>
            <person name="Angiuoli S."/>
            <person name="Bussey H."/>
            <person name="Bowyer P."/>
            <person name="Cotty P.J."/>
            <person name="Dyer P.S."/>
            <person name="Egan A."/>
            <person name="Galens K."/>
            <person name="Fraser-Liggett C.M."/>
            <person name="Haas B.J."/>
            <person name="Inman J.M."/>
            <person name="Kent R."/>
            <person name="Lemieux S."/>
            <person name="Malavazi I."/>
            <person name="Orvis J."/>
            <person name="Roemer T."/>
            <person name="Ronning C.M."/>
            <person name="Sundaram J.P."/>
            <person name="Sutton G."/>
            <person name="Turner G."/>
            <person name="Venter J.C."/>
            <person name="White O.R."/>
            <person name="Whitty B.R."/>
            <person name="Youngman P."/>
            <person name="Wolfe K.H."/>
            <person name="Goldman G.H."/>
            <person name="Wortman J.R."/>
            <person name="Jiang B."/>
            <person name="Denning D.W."/>
            <person name="Nierman W.C."/>
        </authorList>
    </citation>
    <scope>NUCLEOTIDE SEQUENCE [LARGE SCALE GENOMIC DNA]</scope>
    <source>
        <strain evidence="4">ATCC 1007 / CBS 513.65 / DSM 816 / NCTC 3887 / NRRL 1</strain>
    </source>
</reference>
<accession>A1C733</accession>
<feature type="transmembrane region" description="Helical" evidence="2">
    <location>
        <begin position="276"/>
        <end position="295"/>
    </location>
</feature>
<dbReference type="GeneID" id="4708165"/>
<feature type="transmembrane region" description="Helical" evidence="2">
    <location>
        <begin position="315"/>
        <end position="340"/>
    </location>
</feature>
<feature type="compositionally biased region" description="Low complexity" evidence="1">
    <location>
        <begin position="537"/>
        <end position="553"/>
    </location>
</feature>
<gene>
    <name evidence="3" type="ORF">ACLA_072370</name>
</gene>
<dbReference type="RefSeq" id="XP_001275630.1">
    <property type="nucleotide sequence ID" value="XM_001275629.1"/>
</dbReference>
<feature type="region of interest" description="Disordered" evidence="1">
    <location>
        <begin position="396"/>
        <end position="415"/>
    </location>
</feature>
<dbReference type="Proteomes" id="UP000006701">
    <property type="component" value="Unassembled WGS sequence"/>
</dbReference>
<proteinExistence type="predicted"/>
<dbReference type="AlphaFoldDB" id="A1C733"/>
<dbReference type="VEuPathDB" id="FungiDB:ACLA_072370"/>
<evidence type="ECO:0000313" key="3">
    <source>
        <dbReference type="EMBL" id="EAW14204.1"/>
    </source>
</evidence>
<dbReference type="EMBL" id="DS027045">
    <property type="protein sequence ID" value="EAW14204.1"/>
    <property type="molecule type" value="Genomic_DNA"/>
</dbReference>
<feature type="compositionally biased region" description="Polar residues" evidence="1">
    <location>
        <begin position="607"/>
        <end position="618"/>
    </location>
</feature>
<feature type="transmembrane region" description="Helical" evidence="2">
    <location>
        <begin position="62"/>
        <end position="82"/>
    </location>
</feature>
<feature type="transmembrane region" description="Helical" evidence="2">
    <location>
        <begin position="94"/>
        <end position="114"/>
    </location>
</feature>
<feature type="compositionally biased region" description="Polar residues" evidence="1">
    <location>
        <begin position="366"/>
        <end position="376"/>
    </location>
</feature>